<comment type="caution">
    <text evidence="1">The sequence shown here is derived from an EMBL/GenBank/DDBJ whole genome shotgun (WGS) entry which is preliminary data.</text>
</comment>
<keyword evidence="2" id="KW-1185">Reference proteome</keyword>
<protein>
    <submittedName>
        <fullName evidence="1">Uncharacterized protein</fullName>
    </submittedName>
</protein>
<dbReference type="Proteomes" id="UP001178507">
    <property type="component" value="Unassembled WGS sequence"/>
</dbReference>
<proteinExistence type="predicted"/>
<organism evidence="1 2">
    <name type="scientific">Effrenium voratum</name>
    <dbReference type="NCBI Taxonomy" id="2562239"/>
    <lineage>
        <taxon>Eukaryota</taxon>
        <taxon>Sar</taxon>
        <taxon>Alveolata</taxon>
        <taxon>Dinophyceae</taxon>
        <taxon>Suessiales</taxon>
        <taxon>Symbiodiniaceae</taxon>
        <taxon>Effrenium</taxon>
    </lineage>
</organism>
<gene>
    <name evidence="1" type="ORF">EVOR1521_LOCUS32108</name>
</gene>
<name>A0AA36JTZ1_9DINO</name>
<reference evidence="1" key="1">
    <citation type="submission" date="2023-08" db="EMBL/GenBank/DDBJ databases">
        <authorList>
            <person name="Chen Y."/>
            <person name="Shah S."/>
            <person name="Dougan E. K."/>
            <person name="Thang M."/>
            <person name="Chan C."/>
        </authorList>
    </citation>
    <scope>NUCLEOTIDE SEQUENCE</scope>
</reference>
<dbReference type="AlphaFoldDB" id="A0AA36JTZ1"/>
<evidence type="ECO:0000313" key="2">
    <source>
        <dbReference type="Proteomes" id="UP001178507"/>
    </source>
</evidence>
<accession>A0AA36JTZ1</accession>
<sequence>MAWLRQDDSHACLPRVTFTDQILRATMPGFFTSHSVSLHGPPAMQSFSKQKLTKGHLRLRAGVLAICVASSWGKEQTDIRKLSLMVLGFHRECHDHGLASAR</sequence>
<dbReference type="EMBL" id="CAUJNA010003881">
    <property type="protein sequence ID" value="CAJ1411579.1"/>
    <property type="molecule type" value="Genomic_DNA"/>
</dbReference>
<evidence type="ECO:0000313" key="1">
    <source>
        <dbReference type="EMBL" id="CAJ1411579.1"/>
    </source>
</evidence>